<dbReference type="KEGG" id="ccin:107264905"/>
<dbReference type="AlphaFoldDB" id="A0AAJ7RBH4"/>
<feature type="transmembrane region" description="Helical" evidence="13">
    <location>
        <begin position="473"/>
        <end position="496"/>
    </location>
</feature>
<keyword evidence="10" id="KW-0675">Receptor</keyword>
<comment type="subcellular location">
    <subcellularLocation>
        <location evidence="1">Cell membrane</location>
    </subcellularLocation>
</comment>
<keyword evidence="5 13" id="KW-0812">Transmembrane</keyword>
<dbReference type="PANTHER" id="PTHR11923">
    <property type="entry name" value="SCAVENGER RECEPTOR CLASS B TYPE-1 SR-B1"/>
    <property type="match status" value="1"/>
</dbReference>
<name>A0AAJ7RBH4_CEPCN</name>
<accession>A0AAJ7RBH4</accession>
<dbReference type="GeneID" id="107264905"/>
<gene>
    <name evidence="15" type="primary">LOC107264905</name>
</gene>
<evidence type="ECO:0000313" key="15">
    <source>
        <dbReference type="RefSeq" id="XP_024937885.1"/>
    </source>
</evidence>
<dbReference type="RefSeq" id="XP_024937885.1">
    <property type="nucleotide sequence ID" value="XM_025082117.1"/>
</dbReference>
<dbReference type="PANTHER" id="PTHR11923:SF109">
    <property type="entry name" value="SENSORY NEURON MEMBRANE PROTEIN 2"/>
    <property type="match status" value="1"/>
</dbReference>
<evidence type="ECO:0000256" key="12">
    <source>
        <dbReference type="ARBA" id="ARBA00040645"/>
    </source>
</evidence>
<evidence type="ECO:0000256" key="8">
    <source>
        <dbReference type="ARBA" id="ARBA00023136"/>
    </source>
</evidence>
<dbReference type="GO" id="GO:0005044">
    <property type="term" value="F:scavenger receptor activity"/>
    <property type="evidence" value="ECO:0007669"/>
    <property type="project" value="TreeGrafter"/>
</dbReference>
<dbReference type="GO" id="GO:0005886">
    <property type="term" value="C:plasma membrane"/>
    <property type="evidence" value="ECO:0007669"/>
    <property type="project" value="UniProtKB-SubCell"/>
</dbReference>
<evidence type="ECO:0000256" key="3">
    <source>
        <dbReference type="ARBA" id="ARBA00022475"/>
    </source>
</evidence>
<sequence length="501" mass="56100">MVSCAAIIILTIGILVAGAGAFLRYWLFPLLVEQQVTKSVKLIAGTDAYERWEELPIPIIFKVYFFNVSNPEEVHEGGTPNVTEIGPYIYNQYRSKVNITQDNSDVLSYYQNAIYEFDENASYPLTEHDSITIVNLPLMSVITVAEHTAGSSYSQLTALNSAVNTIFSNPSNVFIETTPRDFLFDGIYLMCNTSFLSIITRTVCNRIEENAPVTMPRLSDGRFRFSLFDHKNNSNDGRYSINSGVDNVSLLGEILSWENSTMVDTWRENSTCNNIYGSDSTIFPPFRTPESDVNIFNTDICRTVRLEYMEDSTLSGIIGHRYVSEERMLASPTKNPDNECFCLNKTKGIRGDDGCLLDGTIELWDCQGAPIVLSLPHFLLADGQYQSGVNGLNPNVSLHRIFIDLEPYTGMPLRGSKRVQFNIFLRTVNRIALTANLNTVLMPIFWIDEGMELNDELIEELQTSLFDVLRTLTIIQCGFIIGGSALAALGISWLLVSCCLL</sequence>
<evidence type="ECO:0000256" key="10">
    <source>
        <dbReference type="ARBA" id="ARBA00023170"/>
    </source>
</evidence>
<evidence type="ECO:0000256" key="7">
    <source>
        <dbReference type="ARBA" id="ARBA00022989"/>
    </source>
</evidence>
<evidence type="ECO:0000256" key="9">
    <source>
        <dbReference type="ARBA" id="ARBA00023157"/>
    </source>
</evidence>
<evidence type="ECO:0000256" key="2">
    <source>
        <dbReference type="ARBA" id="ARBA00010532"/>
    </source>
</evidence>
<evidence type="ECO:0000256" key="1">
    <source>
        <dbReference type="ARBA" id="ARBA00004236"/>
    </source>
</evidence>
<keyword evidence="3" id="KW-1003">Cell membrane</keyword>
<evidence type="ECO:0000256" key="11">
    <source>
        <dbReference type="ARBA" id="ARBA00023180"/>
    </source>
</evidence>
<keyword evidence="4" id="KW-0716">Sensory transduction</keyword>
<evidence type="ECO:0000256" key="13">
    <source>
        <dbReference type="SAM" id="Phobius"/>
    </source>
</evidence>
<keyword evidence="7 13" id="KW-1133">Transmembrane helix</keyword>
<evidence type="ECO:0000256" key="6">
    <source>
        <dbReference type="ARBA" id="ARBA00022725"/>
    </source>
</evidence>
<evidence type="ECO:0000256" key="5">
    <source>
        <dbReference type="ARBA" id="ARBA00022692"/>
    </source>
</evidence>
<evidence type="ECO:0000256" key="4">
    <source>
        <dbReference type="ARBA" id="ARBA00022606"/>
    </source>
</evidence>
<protein>
    <recommendedName>
        <fullName evidence="12">Sensory neuron membrane protein 2</fullName>
    </recommendedName>
</protein>
<evidence type="ECO:0000313" key="14">
    <source>
        <dbReference type="Proteomes" id="UP000694920"/>
    </source>
</evidence>
<dbReference type="Pfam" id="PF01130">
    <property type="entry name" value="CD36"/>
    <property type="match status" value="1"/>
</dbReference>
<proteinExistence type="inferred from homology"/>
<dbReference type="Proteomes" id="UP000694920">
    <property type="component" value="Unplaced"/>
</dbReference>
<reference evidence="15" key="1">
    <citation type="submission" date="2025-08" db="UniProtKB">
        <authorList>
            <consortium name="RefSeq"/>
        </authorList>
    </citation>
    <scope>IDENTIFICATION</scope>
</reference>
<organism evidence="14 15">
    <name type="scientific">Cephus cinctus</name>
    <name type="common">Wheat stem sawfly</name>
    <dbReference type="NCBI Taxonomy" id="211228"/>
    <lineage>
        <taxon>Eukaryota</taxon>
        <taxon>Metazoa</taxon>
        <taxon>Ecdysozoa</taxon>
        <taxon>Arthropoda</taxon>
        <taxon>Hexapoda</taxon>
        <taxon>Insecta</taxon>
        <taxon>Pterygota</taxon>
        <taxon>Neoptera</taxon>
        <taxon>Endopterygota</taxon>
        <taxon>Hymenoptera</taxon>
        <taxon>Cephoidea</taxon>
        <taxon>Cephidae</taxon>
        <taxon>Cephus</taxon>
    </lineage>
</organism>
<comment type="similarity">
    <text evidence="2">Belongs to the CD36 family.</text>
</comment>
<keyword evidence="6" id="KW-0552">Olfaction</keyword>
<keyword evidence="8 13" id="KW-0472">Membrane</keyword>
<dbReference type="PRINTS" id="PR01609">
    <property type="entry name" value="CD36FAMILY"/>
</dbReference>
<keyword evidence="11" id="KW-0325">Glycoprotein</keyword>
<feature type="transmembrane region" description="Helical" evidence="13">
    <location>
        <begin position="6"/>
        <end position="27"/>
    </location>
</feature>
<keyword evidence="9" id="KW-1015">Disulfide bond</keyword>
<dbReference type="GO" id="GO:0005737">
    <property type="term" value="C:cytoplasm"/>
    <property type="evidence" value="ECO:0007669"/>
    <property type="project" value="TreeGrafter"/>
</dbReference>
<dbReference type="InterPro" id="IPR002159">
    <property type="entry name" value="CD36_fam"/>
</dbReference>
<keyword evidence="14" id="KW-1185">Reference proteome</keyword>
<dbReference type="GO" id="GO:0007608">
    <property type="term" value="P:sensory perception of smell"/>
    <property type="evidence" value="ECO:0007669"/>
    <property type="project" value="UniProtKB-KW"/>
</dbReference>